<sequence length="329" mass="37403">MLLILQFPRQSDASMVSLLYLRLMTLVYVLEATERYSLHLLQTRILIAYYEFGHGMMAAAAASVAGCAKVAGFLGLSPRSVVADDLIVTEERRRAWWALHNLDRHMALACGDFMFTIPDPYQSDDFPCNDRDWFAGTVGPTARVGTASDAKFGQFARECQIHHLVTRVVRHIYEPAADEVFQLEEAVQLERTLLHFLPLLERTDLTYGRALFLFYSRLTSGRGPIPPDRLAAMEPVAVTIYNYAGRCYTSEGDFDYDTLSPYIMLSIYQAAVVYVHLQRLSDEQKYAGGLERLQIVLKNFSRRWAAATTYINLLESPAPDLLPDWRRIE</sequence>
<dbReference type="RefSeq" id="XP_018000079.1">
    <property type="nucleotide sequence ID" value="XM_018140094.1"/>
</dbReference>
<keyword evidence="3" id="KW-0805">Transcription regulation</keyword>
<dbReference type="AlphaFoldDB" id="A0A0N1HTW5"/>
<dbReference type="GO" id="GO:0046872">
    <property type="term" value="F:metal ion binding"/>
    <property type="evidence" value="ECO:0007669"/>
    <property type="project" value="UniProtKB-KW"/>
</dbReference>
<dbReference type="Proteomes" id="UP000038010">
    <property type="component" value="Unassembled WGS sequence"/>
</dbReference>
<dbReference type="STRING" id="1664694.A0A0N1HTW5"/>
<evidence type="ECO:0000256" key="4">
    <source>
        <dbReference type="ARBA" id="ARBA00023163"/>
    </source>
</evidence>
<comment type="caution">
    <text evidence="6">The sequence shown here is derived from an EMBL/GenBank/DDBJ whole genome shotgun (WGS) entry which is preliminary data.</text>
</comment>
<evidence type="ECO:0000256" key="2">
    <source>
        <dbReference type="ARBA" id="ARBA00022723"/>
    </source>
</evidence>
<dbReference type="GO" id="GO:0000981">
    <property type="term" value="F:DNA-binding transcription factor activity, RNA polymerase II-specific"/>
    <property type="evidence" value="ECO:0007669"/>
    <property type="project" value="InterPro"/>
</dbReference>
<keyword evidence="4" id="KW-0804">Transcription</keyword>
<accession>A0A0N1HTW5</accession>
<protein>
    <submittedName>
        <fullName evidence="6">Uncharacterized protein</fullName>
    </submittedName>
</protein>
<evidence type="ECO:0000256" key="3">
    <source>
        <dbReference type="ARBA" id="ARBA00023015"/>
    </source>
</evidence>
<dbReference type="PANTHER" id="PTHR47338:SF20">
    <property type="entry name" value="ZN(II)2CYS6 TRANSCRIPTION FACTOR (EUROFUNG)"/>
    <property type="match status" value="1"/>
</dbReference>
<keyword evidence="7" id="KW-1185">Reference proteome</keyword>
<dbReference type="InterPro" id="IPR050815">
    <property type="entry name" value="TF_fung"/>
</dbReference>
<dbReference type="GeneID" id="28731974"/>
<proteinExistence type="predicted"/>
<keyword evidence="5" id="KW-0539">Nucleus</keyword>
<dbReference type="EMBL" id="LFJN01000013">
    <property type="protein sequence ID" value="KPI40116.1"/>
    <property type="molecule type" value="Genomic_DNA"/>
</dbReference>
<dbReference type="OrthoDB" id="4157231at2759"/>
<dbReference type="CDD" id="cd12148">
    <property type="entry name" value="fungal_TF_MHR"/>
    <property type="match status" value="1"/>
</dbReference>
<organism evidence="6 7">
    <name type="scientific">Cyphellophora attinorum</name>
    <dbReference type="NCBI Taxonomy" id="1664694"/>
    <lineage>
        <taxon>Eukaryota</taxon>
        <taxon>Fungi</taxon>
        <taxon>Dikarya</taxon>
        <taxon>Ascomycota</taxon>
        <taxon>Pezizomycotina</taxon>
        <taxon>Eurotiomycetes</taxon>
        <taxon>Chaetothyriomycetidae</taxon>
        <taxon>Chaetothyriales</taxon>
        <taxon>Cyphellophoraceae</taxon>
        <taxon>Cyphellophora</taxon>
    </lineage>
</organism>
<name>A0A0N1HTW5_9EURO</name>
<keyword evidence="2" id="KW-0479">Metal-binding</keyword>
<evidence type="ECO:0000313" key="6">
    <source>
        <dbReference type="EMBL" id="KPI40116.1"/>
    </source>
</evidence>
<dbReference type="GO" id="GO:0005634">
    <property type="term" value="C:nucleus"/>
    <property type="evidence" value="ECO:0007669"/>
    <property type="project" value="UniProtKB-SubCell"/>
</dbReference>
<evidence type="ECO:0000313" key="7">
    <source>
        <dbReference type="Proteomes" id="UP000038010"/>
    </source>
</evidence>
<evidence type="ECO:0000256" key="1">
    <source>
        <dbReference type="ARBA" id="ARBA00004123"/>
    </source>
</evidence>
<dbReference type="PANTHER" id="PTHR47338">
    <property type="entry name" value="ZN(II)2CYS6 TRANSCRIPTION FACTOR (EUROFUNG)-RELATED"/>
    <property type="match status" value="1"/>
</dbReference>
<comment type="subcellular location">
    <subcellularLocation>
        <location evidence="1">Nucleus</location>
    </subcellularLocation>
</comment>
<gene>
    <name evidence="6" type="ORF">AB675_11264</name>
</gene>
<reference evidence="6 7" key="1">
    <citation type="submission" date="2015-06" db="EMBL/GenBank/DDBJ databases">
        <title>Draft genome of the ant-associated black yeast Phialophora attae CBS 131958.</title>
        <authorList>
            <person name="Moreno L.F."/>
            <person name="Stielow B.J."/>
            <person name="de Hoog S."/>
            <person name="Vicente V.A."/>
            <person name="Weiss V.A."/>
            <person name="de Vries M."/>
            <person name="Cruz L.M."/>
            <person name="Souza E.M."/>
        </authorList>
    </citation>
    <scope>NUCLEOTIDE SEQUENCE [LARGE SCALE GENOMIC DNA]</scope>
    <source>
        <strain evidence="6 7">CBS 131958</strain>
    </source>
</reference>
<evidence type="ECO:0000256" key="5">
    <source>
        <dbReference type="ARBA" id="ARBA00023242"/>
    </source>
</evidence>
<dbReference type="VEuPathDB" id="FungiDB:AB675_11264"/>